<proteinExistence type="predicted"/>
<dbReference type="InterPro" id="IPR029060">
    <property type="entry name" value="PIN-like_dom_sf"/>
</dbReference>
<evidence type="ECO:0000259" key="1">
    <source>
        <dbReference type="Pfam" id="PF01850"/>
    </source>
</evidence>
<protein>
    <submittedName>
        <fullName evidence="2">Type II toxin-antitoxin system VapC family toxin</fullName>
    </submittedName>
</protein>
<evidence type="ECO:0000313" key="3">
    <source>
        <dbReference type="Proteomes" id="UP001595904"/>
    </source>
</evidence>
<dbReference type="InterPro" id="IPR002716">
    <property type="entry name" value="PIN_dom"/>
</dbReference>
<sequence>MSHKTMPAFMLDTNAFNRALDKGIDPKTLSGRGHLCITHVQVNELQATKNSDRLTSLLSVFEAIEQESVPTAAAVWDVSEFGAAEWGGADGLYDKVLTSLSKRNNNKDNNVRDVLIGVTAIKRGLTLVTNDRDLATVVREHGGNSISFEELLA</sequence>
<dbReference type="Pfam" id="PF01850">
    <property type="entry name" value="PIN"/>
    <property type="match status" value="1"/>
</dbReference>
<dbReference type="RefSeq" id="WP_380599393.1">
    <property type="nucleotide sequence ID" value="NZ_JBHSDU010000003.1"/>
</dbReference>
<keyword evidence="3" id="KW-1185">Reference proteome</keyword>
<feature type="domain" description="PIN" evidence="1">
    <location>
        <begin position="10"/>
        <end position="137"/>
    </location>
</feature>
<organism evidence="2 3">
    <name type="scientific">Steroidobacter flavus</name>
    <dbReference type="NCBI Taxonomy" id="1842136"/>
    <lineage>
        <taxon>Bacteria</taxon>
        <taxon>Pseudomonadati</taxon>
        <taxon>Pseudomonadota</taxon>
        <taxon>Gammaproteobacteria</taxon>
        <taxon>Steroidobacterales</taxon>
        <taxon>Steroidobacteraceae</taxon>
        <taxon>Steroidobacter</taxon>
    </lineage>
</organism>
<dbReference type="Proteomes" id="UP001595904">
    <property type="component" value="Unassembled WGS sequence"/>
</dbReference>
<gene>
    <name evidence="2" type="ORF">ACFPN2_19215</name>
</gene>
<accession>A0ABV8SW14</accession>
<dbReference type="SUPFAM" id="SSF88723">
    <property type="entry name" value="PIN domain-like"/>
    <property type="match status" value="1"/>
</dbReference>
<name>A0ABV8SW14_9GAMM</name>
<reference evidence="3" key="1">
    <citation type="journal article" date="2019" name="Int. J. Syst. Evol. Microbiol.">
        <title>The Global Catalogue of Microorganisms (GCM) 10K type strain sequencing project: providing services to taxonomists for standard genome sequencing and annotation.</title>
        <authorList>
            <consortium name="The Broad Institute Genomics Platform"/>
            <consortium name="The Broad Institute Genome Sequencing Center for Infectious Disease"/>
            <person name="Wu L."/>
            <person name="Ma J."/>
        </authorList>
    </citation>
    <scope>NUCLEOTIDE SEQUENCE [LARGE SCALE GENOMIC DNA]</scope>
    <source>
        <strain evidence="3">CGMCC 1.10759</strain>
    </source>
</reference>
<dbReference type="Gene3D" id="3.40.50.1010">
    <property type="entry name" value="5'-nuclease"/>
    <property type="match status" value="1"/>
</dbReference>
<dbReference type="EMBL" id="JBHSDU010000003">
    <property type="protein sequence ID" value="MFC4311237.1"/>
    <property type="molecule type" value="Genomic_DNA"/>
</dbReference>
<evidence type="ECO:0000313" key="2">
    <source>
        <dbReference type="EMBL" id="MFC4311237.1"/>
    </source>
</evidence>
<comment type="caution">
    <text evidence="2">The sequence shown here is derived from an EMBL/GenBank/DDBJ whole genome shotgun (WGS) entry which is preliminary data.</text>
</comment>